<dbReference type="PROSITE" id="PS51257">
    <property type="entry name" value="PROKAR_LIPOPROTEIN"/>
    <property type="match status" value="1"/>
</dbReference>
<dbReference type="EMBL" id="BLAX01000001">
    <property type="protein sequence ID" value="GET32787.1"/>
    <property type="molecule type" value="Genomic_DNA"/>
</dbReference>
<evidence type="ECO:0008006" key="3">
    <source>
        <dbReference type="Google" id="ProtNLM"/>
    </source>
</evidence>
<reference evidence="1 2" key="1">
    <citation type="submission" date="2019-10" db="EMBL/GenBank/DDBJ databases">
        <title>Prolixibacter strains distinguished by the presence of nitrate reductase genes were adept at nitrate-dependent anaerobic corrosion of metallic iron and carbon steel.</title>
        <authorList>
            <person name="Iino T."/>
            <person name="Shono N."/>
            <person name="Ito K."/>
            <person name="Nakamura R."/>
            <person name="Sueoka K."/>
            <person name="Harayama S."/>
            <person name="Ohkuma M."/>
        </authorList>
    </citation>
    <scope>NUCLEOTIDE SEQUENCE [LARGE SCALE GENOMIC DNA]</scope>
    <source>
        <strain evidence="1 2">JCM 13498</strain>
    </source>
</reference>
<dbReference type="Proteomes" id="UP000391834">
    <property type="component" value="Unassembled WGS sequence"/>
</dbReference>
<accession>A0A5M4AZE7</accession>
<dbReference type="AlphaFoldDB" id="A0A5M4AZE7"/>
<evidence type="ECO:0000313" key="2">
    <source>
        <dbReference type="Proteomes" id="UP000391834"/>
    </source>
</evidence>
<protein>
    <recommendedName>
        <fullName evidence="3">Lipoprotein</fullName>
    </recommendedName>
</protein>
<sequence length="161" mass="18750">MIQMKKSAQIFILVVLTALVFGCGNNKSGNSLIFDATQIKGHPDTTEVKKLLHAQPDTSYYRWYFGQRRFIQLYNSMDSAEFRFKKNKLIEIIVNSPPVDYIPQSITKFGLPFQQPTSSDSSAYFMWKNIYPEYEVVNYYLVGSKKKGPKQNFKIYFKLKD</sequence>
<organism evidence="1 2">
    <name type="scientific">Prolixibacter bellariivorans</name>
    <dbReference type="NCBI Taxonomy" id="314319"/>
    <lineage>
        <taxon>Bacteria</taxon>
        <taxon>Pseudomonadati</taxon>
        <taxon>Bacteroidota</taxon>
        <taxon>Bacteroidia</taxon>
        <taxon>Marinilabiliales</taxon>
        <taxon>Prolixibacteraceae</taxon>
        <taxon>Prolixibacter</taxon>
    </lineage>
</organism>
<proteinExistence type="predicted"/>
<gene>
    <name evidence="1" type="ORF">PbJCM13498_16500</name>
</gene>
<comment type="caution">
    <text evidence="1">The sequence shown here is derived from an EMBL/GenBank/DDBJ whole genome shotgun (WGS) entry which is preliminary data.</text>
</comment>
<name>A0A5M4AZE7_9BACT</name>
<keyword evidence="2" id="KW-1185">Reference proteome</keyword>
<evidence type="ECO:0000313" key="1">
    <source>
        <dbReference type="EMBL" id="GET32787.1"/>
    </source>
</evidence>